<organism evidence="1 2">
    <name type="scientific">Pantoea conspicua</name>
    <dbReference type="NCBI Taxonomy" id="472705"/>
    <lineage>
        <taxon>Bacteria</taxon>
        <taxon>Pseudomonadati</taxon>
        <taxon>Pseudomonadota</taxon>
        <taxon>Gammaproteobacteria</taxon>
        <taxon>Enterobacterales</taxon>
        <taxon>Erwiniaceae</taxon>
        <taxon>Pantoea</taxon>
    </lineage>
</organism>
<protein>
    <submittedName>
        <fullName evidence="1">Uncharacterized protein</fullName>
    </submittedName>
</protein>
<keyword evidence="2" id="KW-1185">Reference proteome</keyword>
<accession>A0A1X1C0T7</accession>
<dbReference type="EMBL" id="MLFN01000005">
    <property type="protein sequence ID" value="ORM55063.1"/>
    <property type="molecule type" value="Genomic_DNA"/>
</dbReference>
<dbReference type="AlphaFoldDB" id="A0A1X1C0T7"/>
<evidence type="ECO:0000313" key="1">
    <source>
        <dbReference type="EMBL" id="ORM55063.1"/>
    </source>
</evidence>
<sequence length="59" mass="7323">MYKKMRYLVYSMQEESRFTDKKIVVVAIKLNKRQINDNFIVESIMKCIFWLDFNRRKGR</sequence>
<comment type="caution">
    <text evidence="1">The sequence shown here is derived from an EMBL/GenBank/DDBJ whole genome shotgun (WGS) entry which is preliminary data.</text>
</comment>
<name>A0A1X1C0T7_9GAMM</name>
<reference evidence="1 2" key="1">
    <citation type="journal article" date="2017" name="Antonie Van Leeuwenhoek">
        <title>Phylogenomic resolution of the bacterial genus Pantoea and its relationship with Erwinia and Tatumella.</title>
        <authorList>
            <person name="Palmer M."/>
            <person name="Steenkamp E.T."/>
            <person name="Coetzee M.P."/>
            <person name="Chan W.Y."/>
            <person name="van Zyl E."/>
            <person name="De Maayer P."/>
            <person name="Coutinho T.A."/>
            <person name="Blom J."/>
            <person name="Smits T.H."/>
            <person name="Duffy B."/>
            <person name="Venter S.N."/>
        </authorList>
    </citation>
    <scope>NUCLEOTIDE SEQUENCE [LARGE SCALE GENOMIC DNA]</scope>
    <source>
        <strain evidence="1 2">LMG 24534</strain>
    </source>
</reference>
<gene>
    <name evidence="1" type="ORF">HA41_03645</name>
</gene>
<proteinExistence type="predicted"/>
<dbReference type="Proteomes" id="UP000193933">
    <property type="component" value="Unassembled WGS sequence"/>
</dbReference>
<evidence type="ECO:0000313" key="2">
    <source>
        <dbReference type="Proteomes" id="UP000193933"/>
    </source>
</evidence>